<organism evidence="3 4">
    <name type="scientific">Lentithecium fluviatile CBS 122367</name>
    <dbReference type="NCBI Taxonomy" id="1168545"/>
    <lineage>
        <taxon>Eukaryota</taxon>
        <taxon>Fungi</taxon>
        <taxon>Dikarya</taxon>
        <taxon>Ascomycota</taxon>
        <taxon>Pezizomycotina</taxon>
        <taxon>Dothideomycetes</taxon>
        <taxon>Pleosporomycetidae</taxon>
        <taxon>Pleosporales</taxon>
        <taxon>Massarineae</taxon>
        <taxon>Lentitheciaceae</taxon>
        <taxon>Lentithecium</taxon>
    </lineage>
</organism>
<keyword evidence="1" id="KW-0472">Membrane</keyword>
<dbReference type="EMBL" id="MU005575">
    <property type="protein sequence ID" value="KAF2687083.1"/>
    <property type="molecule type" value="Genomic_DNA"/>
</dbReference>
<protein>
    <recommendedName>
        <fullName evidence="2">DUF7704 domain-containing protein</fullName>
    </recommendedName>
</protein>
<keyword evidence="1" id="KW-1133">Transmembrane helix</keyword>
<feature type="transmembrane region" description="Helical" evidence="1">
    <location>
        <begin position="125"/>
        <end position="147"/>
    </location>
</feature>
<accession>A0A6G1JAB3</accession>
<evidence type="ECO:0000256" key="1">
    <source>
        <dbReference type="SAM" id="Phobius"/>
    </source>
</evidence>
<evidence type="ECO:0000313" key="3">
    <source>
        <dbReference type="EMBL" id="KAF2687083.1"/>
    </source>
</evidence>
<dbReference type="PANTHER" id="PTHR37019:SF2">
    <property type="entry name" value="EXPERA DOMAIN-CONTAINING PROTEIN"/>
    <property type="match status" value="1"/>
</dbReference>
<name>A0A6G1JAB3_9PLEO</name>
<evidence type="ECO:0000313" key="4">
    <source>
        <dbReference type="Proteomes" id="UP000799291"/>
    </source>
</evidence>
<evidence type="ECO:0000259" key="2">
    <source>
        <dbReference type="Pfam" id="PF24803"/>
    </source>
</evidence>
<sequence>MALGTTLPFYPALIFTYLEPIALIGGFQATIADPSQFVLDQLPVSTTAALTPVPRGALILSYSVGNIYLLLAAFAVICTLITREARVTKWYLGIIALGDLGHIYSSYRVMGPEIFWDYEKYNGMMWGNIAFSVFLHVHRVLTLLGVFGKLGRR</sequence>
<feature type="domain" description="DUF7704" evidence="2">
    <location>
        <begin position="5"/>
        <end position="149"/>
    </location>
</feature>
<proteinExistence type="predicted"/>
<keyword evidence="4" id="KW-1185">Reference proteome</keyword>
<gene>
    <name evidence="3" type="ORF">K458DRAFT_361484</name>
</gene>
<dbReference type="Proteomes" id="UP000799291">
    <property type="component" value="Unassembled WGS sequence"/>
</dbReference>
<dbReference type="Pfam" id="PF24803">
    <property type="entry name" value="DUF7704"/>
    <property type="match status" value="1"/>
</dbReference>
<feature type="transmembrane region" description="Helical" evidence="1">
    <location>
        <begin position="88"/>
        <end position="105"/>
    </location>
</feature>
<dbReference type="InterPro" id="IPR056121">
    <property type="entry name" value="DUF7704"/>
</dbReference>
<keyword evidence="1" id="KW-0812">Transmembrane</keyword>
<dbReference type="AlphaFoldDB" id="A0A6G1JAB3"/>
<feature type="transmembrane region" description="Helical" evidence="1">
    <location>
        <begin position="59"/>
        <end position="81"/>
    </location>
</feature>
<dbReference type="OrthoDB" id="2937326at2759"/>
<dbReference type="PANTHER" id="PTHR37019">
    <property type="entry name" value="CHROMOSOME 1, WHOLE GENOME SHOTGUN SEQUENCE"/>
    <property type="match status" value="1"/>
</dbReference>
<reference evidence="3" key="1">
    <citation type="journal article" date="2020" name="Stud. Mycol.">
        <title>101 Dothideomycetes genomes: a test case for predicting lifestyles and emergence of pathogens.</title>
        <authorList>
            <person name="Haridas S."/>
            <person name="Albert R."/>
            <person name="Binder M."/>
            <person name="Bloem J."/>
            <person name="Labutti K."/>
            <person name="Salamov A."/>
            <person name="Andreopoulos B."/>
            <person name="Baker S."/>
            <person name="Barry K."/>
            <person name="Bills G."/>
            <person name="Bluhm B."/>
            <person name="Cannon C."/>
            <person name="Castanera R."/>
            <person name="Culley D."/>
            <person name="Daum C."/>
            <person name="Ezra D."/>
            <person name="Gonzalez J."/>
            <person name="Henrissat B."/>
            <person name="Kuo A."/>
            <person name="Liang C."/>
            <person name="Lipzen A."/>
            <person name="Lutzoni F."/>
            <person name="Magnuson J."/>
            <person name="Mondo S."/>
            <person name="Nolan M."/>
            <person name="Ohm R."/>
            <person name="Pangilinan J."/>
            <person name="Park H.-J."/>
            <person name="Ramirez L."/>
            <person name="Alfaro M."/>
            <person name="Sun H."/>
            <person name="Tritt A."/>
            <person name="Yoshinaga Y."/>
            <person name="Zwiers L.-H."/>
            <person name="Turgeon B."/>
            <person name="Goodwin S."/>
            <person name="Spatafora J."/>
            <person name="Crous P."/>
            <person name="Grigoriev I."/>
        </authorList>
    </citation>
    <scope>NUCLEOTIDE SEQUENCE</scope>
    <source>
        <strain evidence="3">CBS 122367</strain>
    </source>
</reference>